<evidence type="ECO:0000313" key="1">
    <source>
        <dbReference type="EMBL" id="ABP73100.1"/>
    </source>
</evidence>
<name>A4X0D6_CERS5</name>
<geneLocation type="plasmid" evidence="1">
    <name>pRSPA03</name>
</geneLocation>
<accession>A4X0D6</accession>
<dbReference type="eggNOG" id="ENOG5032X7M">
    <property type="taxonomic scope" value="Bacteria"/>
</dbReference>
<dbReference type="HOGENOM" id="CLU_952753_0_0_5"/>
<dbReference type="EMBL" id="CP000664">
    <property type="protein sequence ID" value="ABP73100.1"/>
    <property type="molecule type" value="Genomic_DNA"/>
</dbReference>
<gene>
    <name evidence="1" type="ordered locus">Rsph17025_4251</name>
</gene>
<dbReference type="BioCyc" id="RSPH349102:G1G8M-4387-MONOMER"/>
<dbReference type="KEGG" id="rsq:Rsph17025_4251"/>
<proteinExistence type="predicted"/>
<keyword evidence="1" id="KW-0614">Plasmid</keyword>
<protein>
    <submittedName>
        <fullName evidence="1">SH3, type 3 domain protein</fullName>
    </submittedName>
</protein>
<organism evidence="1">
    <name type="scientific">Cereibacter sphaeroides (strain ATCC 17025 / ATH 2.4.3)</name>
    <name type="common">Rhodobacter sphaeroides</name>
    <dbReference type="NCBI Taxonomy" id="349102"/>
    <lineage>
        <taxon>Bacteria</taxon>
        <taxon>Pseudomonadati</taxon>
        <taxon>Pseudomonadota</taxon>
        <taxon>Alphaproteobacteria</taxon>
        <taxon>Rhodobacterales</taxon>
        <taxon>Paracoccaceae</taxon>
        <taxon>Cereibacter</taxon>
    </lineage>
</organism>
<dbReference type="AlphaFoldDB" id="A4X0D6"/>
<sequence>MISARMADERPAARRGVRAALWAAVCCSLAACGGGGGGGGGGQPEPNFPGREVVTEGIENYVTDHNGYSRVRIDNATRQADRDALGQFDDADPASPAGYRSLIEEAENGFPDSVFVEVIARMDGSGKDGGKVVKVLRLTADQAPFDNVDKAGNPVGSGKYYFRGTGSFRVYASVDGGGVLTGKGDLENLTIDFDKGTAAINLRTGVNDTSQIETQILADDLAFNVVTGTFGGAITQTARVGGETLTARGHLRGSISGTEDSLKRLNERMTTSGVFSADGERLKSDGIFWGSQLNYR</sequence>
<reference evidence="1" key="1">
    <citation type="submission" date="2007-04" db="EMBL/GenBank/DDBJ databases">
        <title>Complete sequence of plasmid pRSPA03 of Rhodobacter sphaeroides ATCC 17025.</title>
        <authorList>
            <consortium name="US DOE Joint Genome Institute"/>
            <person name="Copeland A."/>
            <person name="Lucas S."/>
            <person name="Lapidus A."/>
            <person name="Barry K."/>
            <person name="Detter J.C."/>
            <person name="Glavina del Rio T."/>
            <person name="Hammon N."/>
            <person name="Israni S."/>
            <person name="Dalin E."/>
            <person name="Tice H."/>
            <person name="Pitluck S."/>
            <person name="Chertkov O."/>
            <person name="Brettin T."/>
            <person name="Bruce D."/>
            <person name="Han C."/>
            <person name="Schmutz J."/>
            <person name="Larimer F."/>
            <person name="Land M."/>
            <person name="Hauser L."/>
            <person name="Kyrpides N."/>
            <person name="Kim E."/>
            <person name="Richardson P."/>
            <person name="Mackenzie C."/>
            <person name="Choudhary M."/>
            <person name="Donohue T.J."/>
            <person name="Kaplan S."/>
        </authorList>
    </citation>
    <scope>NUCLEOTIDE SEQUENCE [LARGE SCALE GENOMIC DNA]</scope>
    <source>
        <strain evidence="1">ATCC 17025</strain>
        <plasmid evidence="1">pRSPA03</plasmid>
    </source>
</reference>
<dbReference type="PROSITE" id="PS51257">
    <property type="entry name" value="PROKAR_LIPOPROTEIN"/>
    <property type="match status" value="1"/>
</dbReference>